<feature type="binding site" evidence="4">
    <location>
        <position position="67"/>
    </location>
    <ligand>
        <name>(6R)-10-formyltetrahydrofolate</name>
        <dbReference type="ChEBI" id="CHEBI:195366"/>
    </ligand>
</feature>
<feature type="site" description="Raises pKa of active site His" evidence="4">
    <location>
        <position position="152"/>
    </location>
</feature>
<dbReference type="EC" id="2.1.2.2" evidence="4"/>
<dbReference type="PANTHER" id="PTHR43369:SF2">
    <property type="entry name" value="PHOSPHORIBOSYLGLYCINAMIDE FORMYLTRANSFERASE"/>
    <property type="match status" value="1"/>
</dbReference>
<dbReference type="CDD" id="cd08645">
    <property type="entry name" value="FMT_core_GART"/>
    <property type="match status" value="1"/>
</dbReference>
<comment type="function">
    <text evidence="4">Catalyzes the transfer of a formyl group from 10-formyltetrahydrofolate to 5-phospho-ribosyl-glycinamide (GAR), producing 5-phospho-ribosyl-N-formylglycinamide (FGAR) and tetrahydrofolate.</text>
</comment>
<gene>
    <name evidence="4 6" type="primary">purN</name>
    <name evidence="6" type="ORF">OENOO_64005</name>
</gene>
<evidence type="ECO:0000256" key="1">
    <source>
        <dbReference type="ARBA" id="ARBA00005054"/>
    </source>
</evidence>
<feature type="active site" description="Proton donor" evidence="4">
    <location>
        <position position="116"/>
    </location>
</feature>
<dbReference type="GO" id="GO:0004644">
    <property type="term" value="F:phosphoribosylglycinamide formyltransferase activity"/>
    <property type="evidence" value="ECO:0007669"/>
    <property type="project" value="UniProtKB-UniRule"/>
</dbReference>
<evidence type="ECO:0000313" key="7">
    <source>
        <dbReference type="Proteomes" id="UP000003346"/>
    </source>
</evidence>
<reference evidence="6 7" key="1">
    <citation type="submission" date="2006-11" db="EMBL/GenBank/DDBJ databases">
        <authorList>
            <consortium name="Laboratoire de Microbiologie (Universite Bourgogne)"/>
            <consortium name="GENOME Express"/>
            <consortium name="UMR Oenologie Ampelologie (Universite Bordeaux 2)"/>
            <person name="Guzzo J."/>
        </authorList>
    </citation>
    <scope>NUCLEOTIDE SEQUENCE [LARGE SCALE GENOMIC DNA]</scope>
    <source>
        <strain evidence="6 7">ATCC BAA-1163</strain>
    </source>
</reference>
<name>A0NKK7_OENOE</name>
<evidence type="ECO:0000313" key="6">
    <source>
        <dbReference type="EMBL" id="EAV38897.1"/>
    </source>
</evidence>
<dbReference type="GO" id="GO:0005829">
    <property type="term" value="C:cytosol"/>
    <property type="evidence" value="ECO:0007669"/>
    <property type="project" value="TreeGrafter"/>
</dbReference>
<dbReference type="PANTHER" id="PTHR43369">
    <property type="entry name" value="PHOSPHORIBOSYLGLYCINAMIDE FORMYLTRANSFERASE"/>
    <property type="match status" value="1"/>
</dbReference>
<feature type="binding site" evidence="4">
    <location>
        <begin position="19"/>
        <end position="21"/>
    </location>
    <ligand>
        <name>N(1)-(5-phospho-beta-D-ribosyl)glycinamide</name>
        <dbReference type="ChEBI" id="CHEBI:143788"/>
    </ligand>
</feature>
<comment type="catalytic activity">
    <reaction evidence="4">
        <text>N(1)-(5-phospho-beta-D-ribosyl)glycinamide + (6R)-10-formyltetrahydrofolate = N(2)-formyl-N(1)-(5-phospho-beta-D-ribosyl)glycinamide + (6S)-5,6,7,8-tetrahydrofolate + H(+)</text>
        <dbReference type="Rhea" id="RHEA:15053"/>
        <dbReference type="ChEBI" id="CHEBI:15378"/>
        <dbReference type="ChEBI" id="CHEBI:57453"/>
        <dbReference type="ChEBI" id="CHEBI:143788"/>
        <dbReference type="ChEBI" id="CHEBI:147286"/>
        <dbReference type="ChEBI" id="CHEBI:195366"/>
        <dbReference type="EC" id="2.1.2.2"/>
    </reaction>
</comment>
<comment type="similarity">
    <text evidence="4">Belongs to the GART family.</text>
</comment>
<comment type="caution">
    <text evidence="6">The sequence shown here is derived from an EMBL/GenBank/DDBJ whole genome shotgun (WGS) entry which is preliminary data.</text>
</comment>
<dbReference type="HAMAP" id="MF_01930">
    <property type="entry name" value="PurN"/>
    <property type="match status" value="1"/>
</dbReference>
<organism evidence="6 7">
    <name type="scientific">Oenococcus oeni ATCC BAA-1163</name>
    <dbReference type="NCBI Taxonomy" id="379360"/>
    <lineage>
        <taxon>Bacteria</taxon>
        <taxon>Bacillati</taxon>
        <taxon>Bacillota</taxon>
        <taxon>Bacilli</taxon>
        <taxon>Lactobacillales</taxon>
        <taxon>Lactobacillaceae</taxon>
        <taxon>Oenococcus</taxon>
    </lineage>
</organism>
<protein>
    <recommendedName>
        <fullName evidence="4">Phosphoribosylglycinamide formyltransferase</fullName>
        <ecNumber evidence="4">2.1.2.2</ecNumber>
    </recommendedName>
    <alternativeName>
        <fullName evidence="4">5'-phosphoribosylglycinamide transformylase</fullName>
    </alternativeName>
    <alternativeName>
        <fullName evidence="4">GAR transformylase</fullName>
        <shortName evidence="4">GART</shortName>
    </alternativeName>
</protein>
<dbReference type="Gene3D" id="3.40.50.170">
    <property type="entry name" value="Formyl transferase, N-terminal domain"/>
    <property type="match status" value="1"/>
</dbReference>
<dbReference type="AlphaFoldDB" id="A0NKK7"/>
<evidence type="ECO:0000259" key="5">
    <source>
        <dbReference type="Pfam" id="PF00551"/>
    </source>
</evidence>
<dbReference type="SUPFAM" id="SSF53328">
    <property type="entry name" value="Formyltransferase"/>
    <property type="match status" value="1"/>
</dbReference>
<accession>A0NKK7</accession>
<feature type="binding site" evidence="4">
    <location>
        <position position="114"/>
    </location>
    <ligand>
        <name>(6R)-10-formyltetrahydrofolate</name>
        <dbReference type="ChEBI" id="CHEBI:195366"/>
    </ligand>
</feature>
<dbReference type="InterPro" id="IPR004607">
    <property type="entry name" value="GART"/>
</dbReference>
<dbReference type="NCBIfam" id="TIGR00639">
    <property type="entry name" value="PurN"/>
    <property type="match status" value="1"/>
</dbReference>
<dbReference type="UniPathway" id="UPA00074">
    <property type="reaction ID" value="UER00126"/>
</dbReference>
<evidence type="ECO:0000256" key="2">
    <source>
        <dbReference type="ARBA" id="ARBA00022679"/>
    </source>
</evidence>
<sequence>MERKIMNPIKLAVFASGNGTNFTALVNYVKKQLPNVEIVRLIVDHKNAFVIQRAKKFGIPSTYINYRKFIDKSDAETKIIGCLKEDQVSGILLAGFMRIIGPNLLSAFPNRIINIHPALLPSFPGRHGIEDAFEYGVKVTGVTIHYVDNGIDSGEIIAQAPVRIKESDNLESLEKRIHRLEHRLYPQTLRQLIKKGVFTV</sequence>
<evidence type="ECO:0000256" key="4">
    <source>
        <dbReference type="HAMAP-Rule" id="MF_01930"/>
    </source>
</evidence>
<keyword evidence="3 4" id="KW-0658">Purine biosynthesis</keyword>
<comment type="pathway">
    <text evidence="1 4">Purine metabolism; IMP biosynthesis via de novo pathway; N(2)-formyl-N(1)-(5-phospho-D-ribosyl)glycinamide from N(1)-(5-phospho-D-ribosyl)glycinamide (10-formyl THF route): step 1/1.</text>
</comment>
<dbReference type="Pfam" id="PF00551">
    <property type="entry name" value="Formyl_trans_N"/>
    <property type="match status" value="1"/>
</dbReference>
<dbReference type="EMBL" id="AAUV01000059">
    <property type="protein sequence ID" value="EAV38897.1"/>
    <property type="molecule type" value="Genomic_DNA"/>
</dbReference>
<feature type="domain" description="Formyl transferase N-terminal" evidence="5">
    <location>
        <begin position="10"/>
        <end position="189"/>
    </location>
</feature>
<dbReference type="InterPro" id="IPR036477">
    <property type="entry name" value="Formyl_transf_N_sf"/>
</dbReference>
<proteinExistence type="inferred from homology"/>
<dbReference type="HOGENOM" id="CLU_038395_1_3_9"/>
<feature type="binding site" evidence="4">
    <location>
        <begin position="97"/>
        <end position="100"/>
    </location>
    <ligand>
        <name>(6R)-10-formyltetrahydrofolate</name>
        <dbReference type="ChEBI" id="CHEBI:195366"/>
    </ligand>
</feature>
<keyword evidence="2 4" id="KW-0808">Transferase</keyword>
<dbReference type="Proteomes" id="UP000003346">
    <property type="component" value="Unassembled WGS sequence"/>
</dbReference>
<dbReference type="InterPro" id="IPR002376">
    <property type="entry name" value="Formyl_transf_N"/>
</dbReference>
<dbReference type="GO" id="GO:0006189">
    <property type="term" value="P:'de novo' IMP biosynthetic process"/>
    <property type="evidence" value="ECO:0007669"/>
    <property type="project" value="UniProtKB-UniRule"/>
</dbReference>
<evidence type="ECO:0000256" key="3">
    <source>
        <dbReference type="ARBA" id="ARBA00022755"/>
    </source>
</evidence>